<evidence type="ECO:0000256" key="4">
    <source>
        <dbReference type="ARBA" id="ARBA00022723"/>
    </source>
</evidence>
<reference evidence="9" key="1">
    <citation type="submission" date="2020-10" db="EMBL/GenBank/DDBJ databases">
        <authorList>
            <person name="Gilroy R."/>
        </authorList>
    </citation>
    <scope>NUCLEOTIDE SEQUENCE</scope>
    <source>
        <strain evidence="9">CHK195-15760</strain>
    </source>
</reference>
<keyword evidence="7" id="KW-0482">Metalloprotease</keyword>
<dbReference type="PANTHER" id="PTHR11705:SF143">
    <property type="entry name" value="SLL0236 PROTEIN"/>
    <property type="match status" value="1"/>
</dbReference>
<gene>
    <name evidence="9" type="ORF">IAB70_02365</name>
</gene>
<dbReference type="SUPFAM" id="SSF53187">
    <property type="entry name" value="Zn-dependent exopeptidases"/>
    <property type="match status" value="1"/>
</dbReference>
<comment type="similarity">
    <text evidence="2">Belongs to the peptidase M14 family.</text>
</comment>
<evidence type="ECO:0000256" key="7">
    <source>
        <dbReference type="ARBA" id="ARBA00023049"/>
    </source>
</evidence>
<comment type="cofactor">
    <cofactor evidence="1">
        <name>Zn(2+)</name>
        <dbReference type="ChEBI" id="CHEBI:29105"/>
    </cofactor>
</comment>
<dbReference type="GO" id="GO:0005615">
    <property type="term" value="C:extracellular space"/>
    <property type="evidence" value="ECO:0007669"/>
    <property type="project" value="TreeGrafter"/>
</dbReference>
<dbReference type="GO" id="GO:0006508">
    <property type="term" value="P:proteolysis"/>
    <property type="evidence" value="ECO:0007669"/>
    <property type="project" value="UniProtKB-KW"/>
</dbReference>
<name>A0A9D1S9K0_9FIRM</name>
<dbReference type="Gene3D" id="3.40.630.10">
    <property type="entry name" value="Zn peptidases"/>
    <property type="match status" value="1"/>
</dbReference>
<keyword evidence="5" id="KW-0378">Hydrolase</keyword>
<evidence type="ECO:0000256" key="2">
    <source>
        <dbReference type="ARBA" id="ARBA00005988"/>
    </source>
</evidence>
<comment type="caution">
    <text evidence="9">The sequence shown here is derived from an EMBL/GenBank/DDBJ whole genome shotgun (WGS) entry which is preliminary data.</text>
</comment>
<evidence type="ECO:0000259" key="8">
    <source>
        <dbReference type="Pfam" id="PF00246"/>
    </source>
</evidence>
<dbReference type="GO" id="GO:0004181">
    <property type="term" value="F:metallocarboxypeptidase activity"/>
    <property type="evidence" value="ECO:0007669"/>
    <property type="project" value="InterPro"/>
</dbReference>
<organism evidence="9 10">
    <name type="scientific">Candidatus Merdicola faecigallinarum</name>
    <dbReference type="NCBI Taxonomy" id="2840862"/>
    <lineage>
        <taxon>Bacteria</taxon>
        <taxon>Bacillati</taxon>
        <taxon>Bacillota</taxon>
        <taxon>Clostridia</taxon>
        <taxon>Candidatus Merdicola</taxon>
    </lineage>
</organism>
<dbReference type="PROSITE" id="PS00132">
    <property type="entry name" value="CARBOXYPEPT_ZN_1"/>
    <property type="match status" value="1"/>
</dbReference>
<dbReference type="Pfam" id="PF00246">
    <property type="entry name" value="Peptidase_M14"/>
    <property type="match status" value="1"/>
</dbReference>
<evidence type="ECO:0000256" key="1">
    <source>
        <dbReference type="ARBA" id="ARBA00001947"/>
    </source>
</evidence>
<sequence>MGDKMENLIKNYKQVQEKLKKIVSLEKVKKEEPIGYTTFGFPIEHYSLGEGKKHIILEAGVHGCEIITVDFLLQLMEEMSNGKDDKKWNTKEYKFHFFPLMNPEGYIISTSAIQALFPKDADFMTLEKICKNYYIKYRQDDLDSKKVMQEINEIEQEEERMQSLALMRRQLKYYQEIFKEIDYTCIPDEYQELKENIKKIYEENKIPKGSLQIWSSNGNGVDLEENCEENKRYYLTKEEYAKLRYENININQVGPIGCPNKNKKEFELEPENKAIYQFIQELQKQEGTIIYISYHSTGGLIYYRSHCEKQKKQEFNRKLALDYQEKTDYTMMEEEKENCNEAIMRNLVDGHIKIELSPMGGNPIGPYGDIKGNYLPTIQKNIEALKYILEKIF</sequence>
<evidence type="ECO:0000256" key="5">
    <source>
        <dbReference type="ARBA" id="ARBA00022801"/>
    </source>
</evidence>
<protein>
    <recommendedName>
        <fullName evidence="8">Peptidase M14 domain-containing protein</fullName>
    </recommendedName>
</protein>
<reference evidence="9" key="2">
    <citation type="journal article" date="2021" name="PeerJ">
        <title>Extensive microbial diversity within the chicken gut microbiome revealed by metagenomics and culture.</title>
        <authorList>
            <person name="Gilroy R."/>
            <person name="Ravi A."/>
            <person name="Getino M."/>
            <person name="Pursley I."/>
            <person name="Horton D.L."/>
            <person name="Alikhan N.F."/>
            <person name="Baker D."/>
            <person name="Gharbi K."/>
            <person name="Hall N."/>
            <person name="Watson M."/>
            <person name="Adriaenssens E.M."/>
            <person name="Foster-Nyarko E."/>
            <person name="Jarju S."/>
            <person name="Secka A."/>
            <person name="Antonio M."/>
            <person name="Oren A."/>
            <person name="Chaudhuri R.R."/>
            <person name="La Ragione R."/>
            <person name="Hildebrand F."/>
            <person name="Pallen M.J."/>
        </authorList>
    </citation>
    <scope>NUCLEOTIDE SEQUENCE</scope>
    <source>
        <strain evidence="9">CHK195-15760</strain>
    </source>
</reference>
<dbReference type="EMBL" id="DVNH01000018">
    <property type="protein sequence ID" value="HIU51458.1"/>
    <property type="molecule type" value="Genomic_DNA"/>
</dbReference>
<evidence type="ECO:0000313" key="10">
    <source>
        <dbReference type="Proteomes" id="UP000824093"/>
    </source>
</evidence>
<dbReference type="Proteomes" id="UP000824093">
    <property type="component" value="Unassembled WGS sequence"/>
</dbReference>
<keyword evidence="3" id="KW-0645">Protease</keyword>
<accession>A0A9D1S9K0</accession>
<dbReference type="PANTHER" id="PTHR11705">
    <property type="entry name" value="PROTEASE FAMILY M14 CARBOXYPEPTIDASE A,B"/>
    <property type="match status" value="1"/>
</dbReference>
<evidence type="ECO:0000256" key="6">
    <source>
        <dbReference type="ARBA" id="ARBA00022833"/>
    </source>
</evidence>
<dbReference type="InterPro" id="IPR057246">
    <property type="entry name" value="CARBOXYPEPT_ZN_1"/>
</dbReference>
<dbReference type="GO" id="GO:0008270">
    <property type="term" value="F:zinc ion binding"/>
    <property type="evidence" value="ECO:0007669"/>
    <property type="project" value="InterPro"/>
</dbReference>
<dbReference type="AlphaFoldDB" id="A0A9D1S9K0"/>
<evidence type="ECO:0000256" key="3">
    <source>
        <dbReference type="ARBA" id="ARBA00022670"/>
    </source>
</evidence>
<proteinExistence type="inferred from homology"/>
<dbReference type="InterPro" id="IPR000834">
    <property type="entry name" value="Peptidase_M14"/>
</dbReference>
<evidence type="ECO:0000313" key="9">
    <source>
        <dbReference type="EMBL" id="HIU51458.1"/>
    </source>
</evidence>
<feature type="domain" description="Peptidase M14" evidence="8">
    <location>
        <begin position="48"/>
        <end position="111"/>
    </location>
</feature>
<keyword evidence="6" id="KW-0862">Zinc</keyword>
<keyword evidence="4" id="KW-0479">Metal-binding</keyword>